<gene>
    <name evidence="1" type="ORF">Sradi_3793800</name>
</gene>
<reference evidence="1" key="2">
    <citation type="journal article" date="2024" name="Plant">
        <title>Genomic evolution and insights into agronomic trait innovations of Sesamum species.</title>
        <authorList>
            <person name="Miao H."/>
            <person name="Wang L."/>
            <person name="Qu L."/>
            <person name="Liu H."/>
            <person name="Sun Y."/>
            <person name="Le M."/>
            <person name="Wang Q."/>
            <person name="Wei S."/>
            <person name="Zheng Y."/>
            <person name="Lin W."/>
            <person name="Duan Y."/>
            <person name="Cao H."/>
            <person name="Xiong S."/>
            <person name="Wang X."/>
            <person name="Wei L."/>
            <person name="Li C."/>
            <person name="Ma Q."/>
            <person name="Ju M."/>
            <person name="Zhao R."/>
            <person name="Li G."/>
            <person name="Mu C."/>
            <person name="Tian Q."/>
            <person name="Mei H."/>
            <person name="Zhang T."/>
            <person name="Gao T."/>
            <person name="Zhang H."/>
        </authorList>
    </citation>
    <scope>NUCLEOTIDE SEQUENCE</scope>
    <source>
        <strain evidence="1">G02</strain>
    </source>
</reference>
<dbReference type="AlphaFoldDB" id="A0AAW2Q008"/>
<protein>
    <submittedName>
        <fullName evidence="1">Uncharacterized protein</fullName>
    </submittedName>
</protein>
<reference evidence="1" key="1">
    <citation type="submission" date="2020-06" db="EMBL/GenBank/DDBJ databases">
        <authorList>
            <person name="Li T."/>
            <person name="Hu X."/>
            <person name="Zhang T."/>
            <person name="Song X."/>
            <person name="Zhang H."/>
            <person name="Dai N."/>
            <person name="Sheng W."/>
            <person name="Hou X."/>
            <person name="Wei L."/>
        </authorList>
    </citation>
    <scope>NUCLEOTIDE SEQUENCE</scope>
    <source>
        <strain evidence="1">G02</strain>
        <tissue evidence="1">Leaf</tissue>
    </source>
</reference>
<dbReference type="EMBL" id="JACGWJ010000016">
    <property type="protein sequence ID" value="KAL0361093.1"/>
    <property type="molecule type" value="Genomic_DNA"/>
</dbReference>
<comment type="caution">
    <text evidence="1">The sequence shown here is derived from an EMBL/GenBank/DDBJ whole genome shotgun (WGS) entry which is preliminary data.</text>
</comment>
<evidence type="ECO:0000313" key="1">
    <source>
        <dbReference type="EMBL" id="KAL0361093.1"/>
    </source>
</evidence>
<organism evidence="1">
    <name type="scientific">Sesamum radiatum</name>
    <name type="common">Black benniseed</name>
    <dbReference type="NCBI Taxonomy" id="300843"/>
    <lineage>
        <taxon>Eukaryota</taxon>
        <taxon>Viridiplantae</taxon>
        <taxon>Streptophyta</taxon>
        <taxon>Embryophyta</taxon>
        <taxon>Tracheophyta</taxon>
        <taxon>Spermatophyta</taxon>
        <taxon>Magnoliopsida</taxon>
        <taxon>eudicotyledons</taxon>
        <taxon>Gunneridae</taxon>
        <taxon>Pentapetalae</taxon>
        <taxon>asterids</taxon>
        <taxon>lamiids</taxon>
        <taxon>Lamiales</taxon>
        <taxon>Pedaliaceae</taxon>
        <taxon>Sesamum</taxon>
    </lineage>
</organism>
<sequence length="169" mass="18761">MRSDCFGTDPSLVVADDYFGNLSPLLKARSAFLYCLTSTFLARPPSCSAAFPFKFSVFLHHLSWLLRMNLFVLWEKIIQARMTGSQSVGPSGGRKRSLRQMTATFRRLIDEEEEEVEGNEGEASSPGEGGRTVLDLVAVHPSSSMDWGSSTLKTSHITQMRSDFFIPSS</sequence>
<proteinExistence type="predicted"/>
<name>A0AAW2Q008_SESRA</name>
<accession>A0AAW2Q008</accession>